<reference evidence="1 2" key="1">
    <citation type="submission" date="2022-02" db="EMBL/GenBank/DDBJ databases">
        <title>Genome sequence data of Kingella unionensis sp. nov. strain CICC 24913 (CCUG 75125).</title>
        <authorList>
            <person name="Xiao M."/>
        </authorList>
    </citation>
    <scope>NUCLEOTIDE SEQUENCE [LARGE SCALE GENOMIC DNA]</scope>
    <source>
        <strain evidence="1 2">CICC 24913</strain>
    </source>
</reference>
<protein>
    <submittedName>
        <fullName evidence="1">Uncharacterized protein</fullName>
    </submittedName>
</protein>
<evidence type="ECO:0000313" key="1">
    <source>
        <dbReference type="EMBL" id="MCG6503425.1"/>
    </source>
</evidence>
<dbReference type="EMBL" id="JAKOOW010000009">
    <property type="protein sequence ID" value="MCG6503425.1"/>
    <property type="molecule type" value="Genomic_DNA"/>
</dbReference>
<comment type="caution">
    <text evidence="1">The sequence shown here is derived from an EMBL/GenBank/DDBJ whole genome shotgun (WGS) entry which is preliminary data.</text>
</comment>
<organism evidence="1 2">
    <name type="scientific">Kingella pumchi</name>
    <dbReference type="NCBI Taxonomy" id="2779506"/>
    <lineage>
        <taxon>Bacteria</taxon>
        <taxon>Pseudomonadati</taxon>
        <taxon>Pseudomonadota</taxon>
        <taxon>Betaproteobacteria</taxon>
        <taxon>Neisseriales</taxon>
        <taxon>Neisseriaceae</taxon>
        <taxon>Kingella</taxon>
    </lineage>
</organism>
<proteinExistence type="predicted"/>
<dbReference type="Proteomes" id="UP001298424">
    <property type="component" value="Unassembled WGS sequence"/>
</dbReference>
<evidence type="ECO:0000313" key="2">
    <source>
        <dbReference type="Proteomes" id="UP001298424"/>
    </source>
</evidence>
<accession>A0ABS9NLM8</accession>
<gene>
    <name evidence="1" type="ORF">MB824_02805</name>
</gene>
<name>A0ABS9NLM8_9NEIS</name>
<dbReference type="RefSeq" id="WP_238745775.1">
    <property type="nucleotide sequence ID" value="NZ_JAKOOW010000009.1"/>
</dbReference>
<sequence>MALSLSVPWEKSSLKAVKTAEPLASCRGMLTVQEAGALRAWITAPYAADPARRCAAVQGNMHQLMRRYGITPTAR</sequence>
<keyword evidence="2" id="KW-1185">Reference proteome</keyword>